<dbReference type="GO" id="GO:0048513">
    <property type="term" value="P:animal organ development"/>
    <property type="evidence" value="ECO:0007669"/>
    <property type="project" value="UniProtKB-ARBA"/>
</dbReference>
<feature type="disulfide bond" evidence="12">
    <location>
        <begin position="982"/>
        <end position="994"/>
    </location>
</feature>
<dbReference type="InterPro" id="IPR000742">
    <property type="entry name" value="EGF"/>
</dbReference>
<feature type="domain" description="Laminin EGF-like" evidence="17">
    <location>
        <begin position="982"/>
        <end position="1034"/>
    </location>
</feature>
<evidence type="ECO:0000256" key="14">
    <source>
        <dbReference type="SAM" id="Phobius"/>
    </source>
</evidence>
<dbReference type="InterPro" id="IPR050653">
    <property type="entry name" value="Prot_Inhib_GrowthFact_Antg"/>
</dbReference>
<feature type="disulfide bond" evidence="11">
    <location>
        <begin position="344"/>
        <end position="361"/>
    </location>
</feature>
<feature type="domain" description="EGF-like" evidence="16">
    <location>
        <begin position="1309"/>
        <end position="1346"/>
    </location>
</feature>
<dbReference type="InterPro" id="IPR003645">
    <property type="entry name" value="Fol_N"/>
</dbReference>
<feature type="disulfide bond" evidence="11">
    <location>
        <begin position="1336"/>
        <end position="1345"/>
    </location>
</feature>
<dbReference type="SUPFAM" id="SSF57196">
    <property type="entry name" value="EGF/Laminin"/>
    <property type="match status" value="2"/>
</dbReference>
<dbReference type="FunFam" id="3.30.60.30:FF:000024">
    <property type="entry name" value="Transmembrane agrin"/>
    <property type="match status" value="3"/>
</dbReference>
<dbReference type="Pfam" id="PF00053">
    <property type="entry name" value="EGF_laminin"/>
    <property type="match status" value="2"/>
</dbReference>
<dbReference type="PANTHER" id="PTHR10913:SF78">
    <property type="entry name" value="AGRIN"/>
    <property type="match status" value="1"/>
</dbReference>
<dbReference type="Pfam" id="PF00054">
    <property type="entry name" value="Laminin_G_1"/>
    <property type="match status" value="3"/>
</dbReference>
<dbReference type="CDD" id="cd00055">
    <property type="entry name" value="EGF_Lam"/>
    <property type="match status" value="2"/>
</dbReference>
<proteinExistence type="predicted"/>
<organism evidence="19 20">
    <name type="scientific">Popillia japonica</name>
    <name type="common">Japanese beetle</name>
    <dbReference type="NCBI Taxonomy" id="7064"/>
    <lineage>
        <taxon>Eukaryota</taxon>
        <taxon>Metazoa</taxon>
        <taxon>Ecdysozoa</taxon>
        <taxon>Arthropoda</taxon>
        <taxon>Hexapoda</taxon>
        <taxon>Insecta</taxon>
        <taxon>Pterygota</taxon>
        <taxon>Neoptera</taxon>
        <taxon>Endopterygota</taxon>
        <taxon>Coleoptera</taxon>
        <taxon>Polyphaga</taxon>
        <taxon>Scarabaeiformia</taxon>
        <taxon>Scarabaeidae</taxon>
        <taxon>Rutelinae</taxon>
        <taxon>Popillia</taxon>
    </lineage>
</organism>
<dbReference type="PROSITE" id="PS50026">
    <property type="entry name" value="EGF_3"/>
    <property type="match status" value="5"/>
</dbReference>
<feature type="domain" description="EGF-like" evidence="16">
    <location>
        <begin position="1801"/>
        <end position="1839"/>
    </location>
</feature>
<feature type="domain" description="Kazal-like" evidence="18">
    <location>
        <begin position="716"/>
        <end position="775"/>
    </location>
</feature>
<feature type="domain" description="EGF-like" evidence="16">
    <location>
        <begin position="1533"/>
        <end position="1571"/>
    </location>
</feature>
<dbReference type="SUPFAM" id="SSF49899">
    <property type="entry name" value="Concanavalin A-like lectins/glucanases"/>
    <property type="match status" value="3"/>
</dbReference>
<keyword evidence="6" id="KW-0221">Differentiation</keyword>
<feature type="region of interest" description="Disordered" evidence="13">
    <location>
        <begin position="1"/>
        <end position="25"/>
    </location>
</feature>
<dbReference type="PROSITE" id="PS50027">
    <property type="entry name" value="EGF_LAM_2"/>
    <property type="match status" value="1"/>
</dbReference>
<dbReference type="GO" id="GO:0005576">
    <property type="term" value="C:extracellular region"/>
    <property type="evidence" value="ECO:0007669"/>
    <property type="project" value="TreeGrafter"/>
</dbReference>
<keyword evidence="11" id="KW-0245">EGF-like domain</keyword>
<gene>
    <name evidence="19" type="ORF">QE152_g379</name>
</gene>
<dbReference type="Gene3D" id="2.60.120.200">
    <property type="match status" value="3"/>
</dbReference>
<keyword evidence="14" id="KW-0812">Transmembrane</keyword>
<dbReference type="FunFam" id="2.10.25.10:FF:000209">
    <property type="entry name" value="Laminin subunit alpha 5"/>
    <property type="match status" value="1"/>
</dbReference>
<dbReference type="SMART" id="SM00274">
    <property type="entry name" value="FOLN"/>
    <property type="match status" value="9"/>
</dbReference>
<keyword evidence="20" id="KW-1185">Reference proteome</keyword>
<dbReference type="Pfam" id="PF07648">
    <property type="entry name" value="Kazal_2"/>
    <property type="match status" value="9"/>
</dbReference>
<dbReference type="InterPro" id="IPR036058">
    <property type="entry name" value="Kazal_dom_sf"/>
</dbReference>
<feature type="domain" description="EGF-like" evidence="16">
    <location>
        <begin position="335"/>
        <end position="368"/>
    </location>
</feature>
<feature type="region of interest" description="Disordered" evidence="13">
    <location>
        <begin position="1209"/>
        <end position="1247"/>
    </location>
</feature>
<evidence type="ECO:0000256" key="9">
    <source>
        <dbReference type="ARBA" id="ARBA00023180"/>
    </source>
</evidence>
<keyword evidence="10 12" id="KW-0424">Laminin EGF-like domain</keyword>
<feature type="domain" description="EGF-like" evidence="16">
    <location>
        <begin position="1573"/>
        <end position="1611"/>
    </location>
</feature>
<dbReference type="GO" id="GO:0009653">
    <property type="term" value="P:anatomical structure morphogenesis"/>
    <property type="evidence" value="ECO:0007669"/>
    <property type="project" value="UniProtKB-ARBA"/>
</dbReference>
<feature type="domain" description="Kazal-like" evidence="18">
    <location>
        <begin position="583"/>
        <end position="629"/>
    </location>
</feature>
<comment type="subcellular location">
    <subcellularLocation>
        <location evidence="1">Secreted</location>
        <location evidence="1">Extracellular space</location>
        <location evidence="1">Extracellular matrix</location>
        <location evidence="1">Basement membrane</location>
    </subcellularLocation>
</comment>
<accession>A0AAW1NJI0</accession>
<dbReference type="PROSITE" id="PS50025">
    <property type="entry name" value="LAM_G_DOMAIN"/>
    <property type="match status" value="3"/>
</dbReference>
<dbReference type="Proteomes" id="UP001458880">
    <property type="component" value="Unassembled WGS sequence"/>
</dbReference>
<evidence type="ECO:0000256" key="4">
    <source>
        <dbReference type="ARBA" id="ARBA00022729"/>
    </source>
</evidence>
<keyword evidence="8 11" id="KW-1015">Disulfide bond</keyword>
<dbReference type="PROSITE" id="PS51465">
    <property type="entry name" value="KAZAL_2"/>
    <property type="match status" value="9"/>
</dbReference>
<dbReference type="PANTHER" id="PTHR10913">
    <property type="entry name" value="FOLLISTATIN-RELATED"/>
    <property type="match status" value="1"/>
</dbReference>
<dbReference type="SUPFAM" id="SSF100895">
    <property type="entry name" value="Kazal-type serine protease inhibitors"/>
    <property type="match status" value="9"/>
</dbReference>
<feature type="disulfide bond" evidence="12">
    <location>
        <begin position="1003"/>
        <end position="1012"/>
    </location>
</feature>
<feature type="domain" description="Kazal-like" evidence="18">
    <location>
        <begin position="838"/>
        <end position="895"/>
    </location>
</feature>
<dbReference type="GO" id="GO:0005604">
    <property type="term" value="C:basement membrane"/>
    <property type="evidence" value="ECO:0007669"/>
    <property type="project" value="UniProtKB-SubCell"/>
</dbReference>
<feature type="domain" description="Laminin G" evidence="15">
    <location>
        <begin position="1615"/>
        <end position="1793"/>
    </location>
</feature>
<feature type="domain" description="Laminin G" evidence="15">
    <location>
        <begin position="1884"/>
        <end position="2064"/>
    </location>
</feature>
<evidence type="ECO:0000256" key="13">
    <source>
        <dbReference type="SAM" id="MobiDB-lite"/>
    </source>
</evidence>
<dbReference type="InterPro" id="IPR001881">
    <property type="entry name" value="EGF-like_Ca-bd_dom"/>
</dbReference>
<dbReference type="PROSITE" id="PS01248">
    <property type="entry name" value="EGF_LAM_1"/>
    <property type="match status" value="1"/>
</dbReference>
<dbReference type="InterPro" id="IPR002350">
    <property type="entry name" value="Kazal_dom"/>
</dbReference>
<dbReference type="Gene3D" id="2.10.25.10">
    <property type="entry name" value="Laminin"/>
    <property type="match status" value="6"/>
</dbReference>
<dbReference type="GO" id="GO:0048731">
    <property type="term" value="P:system development"/>
    <property type="evidence" value="ECO:0007669"/>
    <property type="project" value="UniProtKB-ARBA"/>
</dbReference>
<evidence type="ECO:0000256" key="5">
    <source>
        <dbReference type="ARBA" id="ARBA00022737"/>
    </source>
</evidence>
<sequence>MVVNTNNTGGYKSHISNTHYTNGDSYKRSQLPQTYNNSWHVSEPIPHGTHLPVTGAVTGKEETFCCKCLPKNEQEQTELRYSNCPQSTASMVASYGVYYDSGLRSEDEAGFVPRSNAYRGIVVNASGGTSVLHTSESANDDSDLCVWCMSNQLPSNTATNSWWISWCKPTVLLLLLVLLVVLFVLVSGILLYFNYASYKPRSHPGEEPCEKTFCNWGAQCSIGSDGRPFCQCPSHCKQFSDPVCGTDGKTYENECQLQVASCRARLNTKTKYAGECAGSNFQFVSKYRKSDFNKTQTTPFVRMERINFSYTNILVLCIIFEYETVLSCYVYPKEQNDPCQDRQCGFGARCVPTPDGHNYTCQCPDKCPNYGDHITSRPVCGSNGVDYKDQCDLQKNACTTNTNITLKFFGKCDPCAGVECAEPEICQLDEHRNPVCRCGESCPLEFTPVCGSDGKTYQNECLLRQEACRARRTLNIIYRGKCSSGVNPCTSVECLFGEECMINKYGIARCECPPQCERVMRPVCSKDGRTFPSECEMKRSACLTRTTIEIAYTGVCGDMGPCTDHECPFGAACVERSNVAHCECSPCPEEFQPVCGSDGISYGNRCKLRLEACKHRREIKPLYDGPCNDCENKKCEFYAVCESDGGSEGRCVCPLSCKSDVKLVDTTVCGTDGITYPNECQLRISSCKTKQNIVVAYKGNCDLCQGVQCKFGARCEAGECICPTNCEGSGDEPVCASNMITYPSECELQKAACLLLSTKAATAPLSVVFYGDCRERFPLTFTTFYASTVQNTTETGIEVYTGATDSFTGLTGSDRNAAEKEACRDIHCDFEATCELGPDNFPRCMCQFDCSDIAVFPKPVCASDLRIYSSLCAMKMEACQRQEELRLRPLELCQGMEVKPCNGEVTLIDPNTGRELDCGNGPNRQDCPSGSYCHQTTRFARCCHKDQSHVQQKSCEDSWFGCCPDNKTPAKGADFAGCPSLCGCNKLGSYSDTCDPETKECRCKPGVGGAKCDRCEPGYWGLPKISSGHQGCTPCGCSSFGSVRDDCEQMTGRCVCKPGIQGQKCTVCTSHDKVLGPNGCVPVDLSTPTPTSCDDLTCHFGALCIEKSGIALCECHGDCSEEIEPQIVCGSDGQTYSSACQLRLIACKLQRDIVVQAFGTCKEDMFASTDWPVRRYTPVHFTQPDDSNSPLSKSTRHLAPDTRYYYERSGSFLRQPQRPDDSSEDGGPANNPSATGSESNLRGRTNAASYVPTPATVRVTALLGDLCSDDNDCFIKYSTCIGGACICLPKYSESPDRQECIGDPAPTDHYRPCSSSPCHQSGTCLDLSTGAFACVCRENYTGQYCQNEIIVKKYEVAAFDGRSYIRMRPLKAYHKLSVEIEFKTYTKDGIILYNQQRSDGLGDFVSLAIIRGYVEFRYNLGNGPIIITSSNKVHLNRFHRVIVKRYHRDGMLKLDEGEDMAGQSTGSLKALDLVEDAFIGYVPLNSSKVFENIGTNVGLHGCIRKLRIGRKTVELHERRDEWVVRTEGIRECDDNPCSSSPCLNGGTCKTIDTNEVYRCECSDHYTGDLCQDFIDPCLSNPCGDGMTCVAYRDGKFSCSCPIEHVKGVVCRTDMTSIPQFDSSAFIEYPPLKGVNKGFKIDIVFLTKSLNGLILYSGQSKSGKGDFISLNLIRGYLQFRFNLGSGIANITSKELVVIEKWYTVNVMRNGREGALRVNNASVVRGESSPPLSQLNVDLPLYIGAPRSWQDVHRLSAASKGFKGAIQKIAINDRILPLSANMADCSYVSVNKVGCGHRLTIFDGDPCPLGKNPCKNGGVCIPNVSEYDCKCEGNFKGSHCEYGIDESLPVKFTGTNYYLYRYRSDNGTNGGEYSDYLIDGDLESEGNSLANNDDLYVYYDDNDNNFKNEETNEMYEIRLSTWSNDGLILWRSPNTTSTVQEQYLALTITDGYPEVNYSPGTARKAFKTVRAKTTINDGKWHVIRVKRKKRALFISIDGKPHISANEAKTSSITSSSDLWFGGNPFLPRGLPPIYYKGFVGCIEFVKINNQPLDMVKTLNNERIRFCHDNEI</sequence>
<evidence type="ECO:0000256" key="12">
    <source>
        <dbReference type="PROSITE-ProRule" id="PRU00460"/>
    </source>
</evidence>
<dbReference type="SMART" id="SM00180">
    <property type="entry name" value="EGF_Lam"/>
    <property type="match status" value="2"/>
</dbReference>
<dbReference type="GO" id="GO:0030154">
    <property type="term" value="P:cell differentiation"/>
    <property type="evidence" value="ECO:0007669"/>
    <property type="project" value="UniProtKB-KW"/>
</dbReference>
<dbReference type="InterPro" id="IPR001791">
    <property type="entry name" value="Laminin_G"/>
</dbReference>
<name>A0AAW1NJI0_POPJA</name>
<dbReference type="PROSITE" id="PS00022">
    <property type="entry name" value="EGF_1"/>
    <property type="match status" value="3"/>
</dbReference>
<feature type="domain" description="Kazal-like" evidence="18">
    <location>
        <begin position="645"/>
        <end position="703"/>
    </location>
</feature>
<evidence type="ECO:0000256" key="8">
    <source>
        <dbReference type="ARBA" id="ARBA00023157"/>
    </source>
</evidence>
<feature type="compositionally biased region" description="Polar residues" evidence="13">
    <location>
        <begin position="1230"/>
        <end position="1247"/>
    </location>
</feature>
<evidence type="ECO:0000259" key="16">
    <source>
        <dbReference type="PROSITE" id="PS50026"/>
    </source>
</evidence>
<dbReference type="SMART" id="SM00179">
    <property type="entry name" value="EGF_CA"/>
    <property type="match status" value="4"/>
</dbReference>
<dbReference type="CDD" id="cd00054">
    <property type="entry name" value="EGF_CA"/>
    <property type="match status" value="2"/>
</dbReference>
<keyword evidence="5" id="KW-0677">Repeat</keyword>
<protein>
    <submittedName>
        <fullName evidence="19">Laminin EGF domain</fullName>
    </submittedName>
</protein>
<evidence type="ECO:0000256" key="6">
    <source>
        <dbReference type="ARBA" id="ARBA00022782"/>
    </source>
</evidence>
<evidence type="ECO:0000259" key="17">
    <source>
        <dbReference type="PROSITE" id="PS50027"/>
    </source>
</evidence>
<dbReference type="CDD" id="cd00110">
    <property type="entry name" value="LamG"/>
    <property type="match status" value="3"/>
</dbReference>
<keyword evidence="14" id="KW-0472">Membrane</keyword>
<comment type="caution">
    <text evidence="11">Lacks conserved residue(s) required for the propagation of feature annotation.</text>
</comment>
<feature type="disulfide bond" evidence="11">
    <location>
        <begin position="1542"/>
        <end position="1559"/>
    </location>
</feature>
<evidence type="ECO:0000256" key="3">
    <source>
        <dbReference type="ARBA" id="ARBA00022530"/>
    </source>
</evidence>
<evidence type="ECO:0000259" key="15">
    <source>
        <dbReference type="PROSITE" id="PS50025"/>
    </source>
</evidence>
<keyword evidence="7" id="KW-0084">Basement membrane</keyword>
<feature type="domain" description="Kazal-like" evidence="18">
    <location>
        <begin position="224"/>
        <end position="278"/>
    </location>
</feature>
<keyword evidence="14" id="KW-1133">Transmembrane helix</keyword>
<keyword evidence="9" id="KW-0325">Glycoprotein</keyword>
<dbReference type="PRINTS" id="PR00011">
    <property type="entry name" value="EGFLAMININ"/>
</dbReference>
<dbReference type="FunFam" id="2.10.25.10:FF:000134">
    <property type="entry name" value="Transmembrane agrin"/>
    <property type="match status" value="1"/>
</dbReference>
<comment type="caution">
    <text evidence="19">The sequence shown here is derived from an EMBL/GenBank/DDBJ whole genome shotgun (WGS) entry which is preliminary data.</text>
</comment>
<reference evidence="19 20" key="1">
    <citation type="journal article" date="2024" name="BMC Genomics">
        <title>De novo assembly and annotation of Popillia japonica's genome with initial clues to its potential as an invasive pest.</title>
        <authorList>
            <person name="Cucini C."/>
            <person name="Boschi S."/>
            <person name="Funari R."/>
            <person name="Cardaioli E."/>
            <person name="Iannotti N."/>
            <person name="Marturano G."/>
            <person name="Paoli F."/>
            <person name="Bruttini M."/>
            <person name="Carapelli A."/>
            <person name="Frati F."/>
            <person name="Nardi F."/>
        </authorList>
    </citation>
    <scope>NUCLEOTIDE SEQUENCE [LARGE SCALE GENOMIC DNA]</scope>
    <source>
        <strain evidence="19">DMR45628</strain>
    </source>
</reference>
<feature type="domain" description="Kazal-like" evidence="18">
    <location>
        <begin position="1107"/>
        <end position="1163"/>
    </location>
</feature>
<feature type="domain" description="Kazal-like" evidence="18">
    <location>
        <begin position="355"/>
        <end position="414"/>
    </location>
</feature>
<feature type="transmembrane region" description="Helical" evidence="14">
    <location>
        <begin position="171"/>
        <end position="193"/>
    </location>
</feature>
<dbReference type="Pfam" id="PF00008">
    <property type="entry name" value="EGF"/>
    <property type="match status" value="1"/>
</dbReference>
<dbReference type="SMART" id="SM00280">
    <property type="entry name" value="KAZAL"/>
    <property type="match status" value="9"/>
</dbReference>
<evidence type="ECO:0000256" key="10">
    <source>
        <dbReference type="ARBA" id="ARBA00023292"/>
    </source>
</evidence>
<dbReference type="FunFam" id="3.30.60.30:FF:000040">
    <property type="entry name" value="Agrin, putative"/>
    <property type="match status" value="1"/>
</dbReference>
<dbReference type="InterPro" id="IPR013320">
    <property type="entry name" value="ConA-like_dom_sf"/>
</dbReference>
<dbReference type="EMBL" id="JASPKY010000003">
    <property type="protein sequence ID" value="KAK9758780.1"/>
    <property type="molecule type" value="Genomic_DNA"/>
</dbReference>
<dbReference type="SMART" id="SM00181">
    <property type="entry name" value="EGF"/>
    <property type="match status" value="8"/>
</dbReference>
<evidence type="ECO:0000256" key="11">
    <source>
        <dbReference type="PROSITE-ProRule" id="PRU00076"/>
    </source>
</evidence>
<feature type="disulfide bond" evidence="12">
    <location>
        <begin position="984"/>
        <end position="1001"/>
    </location>
</feature>
<evidence type="ECO:0000256" key="2">
    <source>
        <dbReference type="ARBA" id="ARBA00022525"/>
    </source>
</evidence>
<feature type="domain" description="Kazal-like" evidence="18">
    <location>
        <begin position="430"/>
        <end position="484"/>
    </location>
</feature>
<evidence type="ECO:0000259" key="18">
    <source>
        <dbReference type="PROSITE" id="PS51465"/>
    </source>
</evidence>
<feature type="domain" description="Laminin G" evidence="15">
    <location>
        <begin position="1354"/>
        <end position="1532"/>
    </location>
</feature>
<dbReference type="GO" id="GO:0005509">
    <property type="term" value="F:calcium ion binding"/>
    <property type="evidence" value="ECO:0007669"/>
    <property type="project" value="InterPro"/>
</dbReference>
<keyword evidence="3" id="KW-0272">Extracellular matrix</keyword>
<feature type="domain" description="Kazal-like" evidence="18">
    <location>
        <begin position="504"/>
        <end position="558"/>
    </location>
</feature>
<evidence type="ECO:0000313" key="19">
    <source>
        <dbReference type="EMBL" id="KAK9758780.1"/>
    </source>
</evidence>
<keyword evidence="4" id="KW-0732">Signal</keyword>
<feature type="disulfide bond" evidence="11">
    <location>
        <begin position="1561"/>
        <end position="1570"/>
    </location>
</feature>
<evidence type="ECO:0000256" key="7">
    <source>
        <dbReference type="ARBA" id="ARBA00022869"/>
    </source>
</evidence>
<dbReference type="Gene3D" id="3.30.60.30">
    <property type="match status" value="9"/>
</dbReference>
<evidence type="ECO:0000313" key="20">
    <source>
        <dbReference type="Proteomes" id="UP001458880"/>
    </source>
</evidence>
<dbReference type="SMART" id="SM00282">
    <property type="entry name" value="LamG"/>
    <property type="match status" value="3"/>
</dbReference>
<keyword evidence="2" id="KW-0964">Secreted</keyword>
<dbReference type="InterPro" id="IPR002049">
    <property type="entry name" value="LE_dom"/>
</dbReference>
<dbReference type="CDD" id="cd00104">
    <property type="entry name" value="KAZAL_FS"/>
    <property type="match status" value="7"/>
</dbReference>
<evidence type="ECO:0000256" key="1">
    <source>
        <dbReference type="ARBA" id="ARBA00004302"/>
    </source>
</evidence>
<feature type="disulfide bond" evidence="11">
    <location>
        <begin position="1829"/>
        <end position="1838"/>
    </location>
</feature>